<evidence type="ECO:0000256" key="7">
    <source>
        <dbReference type="ARBA" id="ARBA00023004"/>
    </source>
</evidence>
<dbReference type="PANTHER" id="PTHR46783:SF3">
    <property type="entry name" value="GLOBIN FAMILY PROFILE DOMAIN-CONTAINING PROTEIN"/>
    <property type="match status" value="1"/>
</dbReference>
<keyword evidence="6" id="KW-0479">Metal-binding</keyword>
<feature type="compositionally biased region" description="Pro residues" evidence="15">
    <location>
        <begin position="294"/>
        <end position="303"/>
    </location>
</feature>
<evidence type="ECO:0000256" key="3">
    <source>
        <dbReference type="ARBA" id="ARBA00022448"/>
    </source>
</evidence>
<feature type="compositionally biased region" description="Pro residues" evidence="15">
    <location>
        <begin position="264"/>
        <end position="281"/>
    </location>
</feature>
<comment type="caution">
    <text evidence="17">The sequence shown here is derived from an EMBL/GenBank/DDBJ whole genome shotgun (WGS) entry which is preliminary data.</text>
</comment>
<dbReference type="InterPro" id="IPR009050">
    <property type="entry name" value="Globin-like_sf"/>
</dbReference>
<evidence type="ECO:0000313" key="18">
    <source>
        <dbReference type="Proteomes" id="UP001474421"/>
    </source>
</evidence>
<evidence type="ECO:0000256" key="11">
    <source>
        <dbReference type="ARBA" id="ARBA00044569"/>
    </source>
</evidence>
<dbReference type="EMBL" id="JAOTOJ010000014">
    <property type="protein sequence ID" value="KAK9393046.1"/>
    <property type="molecule type" value="Genomic_DNA"/>
</dbReference>
<comment type="catalytic activity">
    <reaction evidence="12">
        <text>2 superoxide + 2 H(+) = H2O2 + O2</text>
        <dbReference type="Rhea" id="RHEA:20696"/>
        <dbReference type="ChEBI" id="CHEBI:15378"/>
        <dbReference type="ChEBI" id="CHEBI:15379"/>
        <dbReference type="ChEBI" id="CHEBI:16240"/>
        <dbReference type="ChEBI" id="CHEBI:18421"/>
        <dbReference type="EC" id="1.15.1.1"/>
    </reaction>
    <physiologicalReaction direction="left-to-right" evidence="12">
        <dbReference type="Rhea" id="RHEA:20697"/>
    </physiologicalReaction>
</comment>
<evidence type="ECO:0000256" key="9">
    <source>
        <dbReference type="ARBA" id="ARBA00044551"/>
    </source>
</evidence>
<keyword evidence="3" id="KW-0813">Transport</keyword>
<keyword evidence="5" id="KW-0561">Oxygen transport</keyword>
<feature type="compositionally biased region" description="Basic residues" evidence="15">
    <location>
        <begin position="315"/>
        <end position="325"/>
    </location>
</feature>
<evidence type="ECO:0000313" key="17">
    <source>
        <dbReference type="EMBL" id="KAK9393046.1"/>
    </source>
</evidence>
<feature type="compositionally biased region" description="Low complexity" evidence="15">
    <location>
        <begin position="226"/>
        <end position="236"/>
    </location>
</feature>
<dbReference type="Proteomes" id="UP001474421">
    <property type="component" value="Unassembled WGS sequence"/>
</dbReference>
<feature type="compositionally biased region" description="Polar residues" evidence="15">
    <location>
        <begin position="34"/>
        <end position="54"/>
    </location>
</feature>
<keyword evidence="7" id="KW-0408">Iron</keyword>
<feature type="compositionally biased region" description="Basic and acidic residues" evidence="15">
    <location>
        <begin position="91"/>
        <end position="111"/>
    </location>
</feature>
<comment type="catalytic activity">
    <reaction evidence="13">
        <text>Fe(III)-heme b-[protein] + nitric oxide + H2O = Fe(II)-heme b-[protein] + nitrite + 2 H(+)</text>
        <dbReference type="Rhea" id="RHEA:77711"/>
        <dbReference type="Rhea" id="RHEA-COMP:18975"/>
        <dbReference type="Rhea" id="RHEA-COMP:18976"/>
        <dbReference type="ChEBI" id="CHEBI:15377"/>
        <dbReference type="ChEBI" id="CHEBI:15378"/>
        <dbReference type="ChEBI" id="CHEBI:16301"/>
        <dbReference type="ChEBI" id="CHEBI:16480"/>
        <dbReference type="ChEBI" id="CHEBI:55376"/>
        <dbReference type="ChEBI" id="CHEBI:60344"/>
    </reaction>
    <physiologicalReaction direction="right-to-left" evidence="13">
        <dbReference type="Rhea" id="RHEA:77713"/>
    </physiologicalReaction>
</comment>
<evidence type="ECO:0000256" key="12">
    <source>
        <dbReference type="ARBA" id="ARBA00047393"/>
    </source>
</evidence>
<dbReference type="SUPFAM" id="SSF46458">
    <property type="entry name" value="Globin-like"/>
    <property type="match status" value="1"/>
</dbReference>
<dbReference type="GO" id="GO:0005344">
    <property type="term" value="F:oxygen carrier activity"/>
    <property type="evidence" value="ECO:0007669"/>
    <property type="project" value="UniProtKB-KW"/>
</dbReference>
<reference evidence="17 18" key="1">
    <citation type="journal article" date="2024" name="Proc. Natl. Acad. Sci. U.S.A.">
        <title>The genetic regulatory architecture and epigenomic basis for age-related changes in rattlesnake venom.</title>
        <authorList>
            <person name="Hogan M.P."/>
            <person name="Holding M.L."/>
            <person name="Nystrom G.S."/>
            <person name="Colston T.J."/>
            <person name="Bartlett D.A."/>
            <person name="Mason A.J."/>
            <person name="Ellsworth S.A."/>
            <person name="Rautsaw R.M."/>
            <person name="Lawrence K.C."/>
            <person name="Strickland J.L."/>
            <person name="He B."/>
            <person name="Fraser P."/>
            <person name="Margres M.J."/>
            <person name="Gilbert D.M."/>
            <person name="Gibbs H.L."/>
            <person name="Parkinson C.L."/>
            <person name="Rokyta D.R."/>
        </authorList>
    </citation>
    <scope>NUCLEOTIDE SEQUENCE [LARGE SCALE GENOMIC DNA]</scope>
    <source>
        <strain evidence="17">DRR0105</strain>
    </source>
</reference>
<evidence type="ECO:0000256" key="8">
    <source>
        <dbReference type="ARBA" id="ARBA00044448"/>
    </source>
</evidence>
<dbReference type="GO" id="GO:0004784">
    <property type="term" value="F:superoxide dismutase activity"/>
    <property type="evidence" value="ECO:0007669"/>
    <property type="project" value="UniProtKB-EC"/>
</dbReference>
<organism evidence="17 18">
    <name type="scientific">Crotalus adamanteus</name>
    <name type="common">Eastern diamondback rattlesnake</name>
    <dbReference type="NCBI Taxonomy" id="8729"/>
    <lineage>
        <taxon>Eukaryota</taxon>
        <taxon>Metazoa</taxon>
        <taxon>Chordata</taxon>
        <taxon>Craniata</taxon>
        <taxon>Vertebrata</taxon>
        <taxon>Euteleostomi</taxon>
        <taxon>Lepidosauria</taxon>
        <taxon>Squamata</taxon>
        <taxon>Bifurcata</taxon>
        <taxon>Unidentata</taxon>
        <taxon>Episquamata</taxon>
        <taxon>Toxicofera</taxon>
        <taxon>Serpentes</taxon>
        <taxon>Colubroidea</taxon>
        <taxon>Viperidae</taxon>
        <taxon>Crotalinae</taxon>
        <taxon>Crotalus</taxon>
    </lineage>
</organism>
<dbReference type="InterPro" id="IPR000971">
    <property type="entry name" value="Globin"/>
</dbReference>
<comment type="catalytic activity">
    <reaction evidence="8">
        <text>Fe(II)-heme b-[protein] + nitric oxide + O2 = Fe(III)-heme b-[protein] + nitrate</text>
        <dbReference type="Rhea" id="RHEA:78091"/>
        <dbReference type="Rhea" id="RHEA-COMP:18975"/>
        <dbReference type="Rhea" id="RHEA-COMP:18976"/>
        <dbReference type="ChEBI" id="CHEBI:15379"/>
        <dbReference type="ChEBI" id="CHEBI:16480"/>
        <dbReference type="ChEBI" id="CHEBI:17632"/>
        <dbReference type="ChEBI" id="CHEBI:55376"/>
        <dbReference type="ChEBI" id="CHEBI:60344"/>
    </reaction>
    <physiologicalReaction direction="left-to-right" evidence="8">
        <dbReference type="Rhea" id="RHEA:78092"/>
    </physiologicalReaction>
</comment>
<dbReference type="PANTHER" id="PTHR46783">
    <property type="entry name" value="CYTOGLOBIN"/>
    <property type="match status" value="1"/>
</dbReference>
<comment type="catalytic activity">
    <reaction evidence="14">
        <text>H2O2 + AH2 = A + 2 H2O</text>
        <dbReference type="Rhea" id="RHEA:30275"/>
        <dbReference type="ChEBI" id="CHEBI:13193"/>
        <dbReference type="ChEBI" id="CHEBI:15377"/>
        <dbReference type="ChEBI" id="CHEBI:16240"/>
        <dbReference type="ChEBI" id="CHEBI:17499"/>
    </reaction>
    <physiologicalReaction direction="left-to-right" evidence="14">
        <dbReference type="Rhea" id="RHEA:30276"/>
    </physiologicalReaction>
</comment>
<accession>A0AAW1ATE9</accession>
<gene>
    <name evidence="17" type="ORF">NXF25_016308</name>
</gene>
<dbReference type="GO" id="GO:0019825">
    <property type="term" value="F:oxygen binding"/>
    <property type="evidence" value="ECO:0007669"/>
    <property type="project" value="InterPro"/>
</dbReference>
<evidence type="ECO:0000256" key="13">
    <source>
        <dbReference type="ARBA" id="ARBA00048118"/>
    </source>
</evidence>
<feature type="compositionally biased region" description="Basic and acidic residues" evidence="15">
    <location>
        <begin position="152"/>
        <end position="162"/>
    </location>
</feature>
<dbReference type="Gene3D" id="1.10.490.10">
    <property type="entry name" value="Globins"/>
    <property type="match status" value="1"/>
</dbReference>
<evidence type="ECO:0000259" key="16">
    <source>
        <dbReference type="PROSITE" id="PS01033"/>
    </source>
</evidence>
<evidence type="ECO:0000256" key="14">
    <source>
        <dbReference type="ARBA" id="ARBA00049899"/>
    </source>
</evidence>
<dbReference type="InterPro" id="IPR013314">
    <property type="entry name" value="Globin_lamprey/hagfish"/>
</dbReference>
<feature type="domain" description="Globin" evidence="16">
    <location>
        <begin position="355"/>
        <end position="471"/>
    </location>
</feature>
<sequence length="471" mass="49592">MPRKKPQTGCHKAPLEPPARWPVSKGAAGLPARGSSTGSFEGQPSPRGPQQKSSRWPAALTGKGSVAELPTAARLPEDRRPGPPAKPRAARLSERAEGRARPSQGSEREFPDPPPVPRRGAAGDARLTLGALGPLSRLLLQRRAGSGGQEQEEQRAAAERSASHLRRGSGPGLAGRPALAPGGTRGAGGTAFGDALRAALDLEGGSGGGEPAPPSGARGGAGSGGRESAASSASGERAGGRGRLRAAQIRCQPLPSAPRDSPPRAIPPGASPGQRRPPQPPRNAAAGRFREVVPAPPPVPLPAPSQRALPCASHGRLRGSQRKAKGGVSGPLPQIGPRRFGQLPGGPPTSDPLKDLTEVEQQLIRDVWGKVFDNAEENGRIVIIRFFTEYPESKQYFKNIPTEGDLMMIPEVGFHGRRIMVTLNQLIESMSHWKQACKLIERLVESHKNVHKVPLGMFQISSKKSLLMTLS</sequence>
<name>A0AAW1ATE9_CROAD</name>
<dbReference type="Pfam" id="PF00042">
    <property type="entry name" value="Globin"/>
    <property type="match status" value="1"/>
</dbReference>
<evidence type="ECO:0000256" key="2">
    <source>
        <dbReference type="ARBA" id="ARBA00012682"/>
    </source>
</evidence>
<comment type="similarity">
    <text evidence="1">Belongs to the globin family.</text>
</comment>
<dbReference type="InterPro" id="IPR012292">
    <property type="entry name" value="Globin/Proto"/>
</dbReference>
<protein>
    <recommendedName>
        <fullName evidence="2">superoxide dismutase</fullName>
        <ecNumber evidence="2">1.15.1.1</ecNumber>
    </recommendedName>
    <alternativeName>
        <fullName evidence="9">Nitrite reductase CYGB</fullName>
    </alternativeName>
    <alternativeName>
        <fullName evidence="11">Pseudoperoxidase CYGB</fullName>
    </alternativeName>
    <alternativeName>
        <fullName evidence="10">Superoxide dismutase CYGB</fullName>
    </alternativeName>
</protein>
<keyword evidence="4" id="KW-0349">Heme</keyword>
<evidence type="ECO:0000256" key="6">
    <source>
        <dbReference type="ARBA" id="ARBA00022723"/>
    </source>
</evidence>
<dbReference type="EC" id="1.15.1.1" evidence="2"/>
<evidence type="ECO:0000256" key="15">
    <source>
        <dbReference type="SAM" id="MobiDB-lite"/>
    </source>
</evidence>
<evidence type="ECO:0000256" key="5">
    <source>
        <dbReference type="ARBA" id="ARBA00022621"/>
    </source>
</evidence>
<keyword evidence="18" id="KW-1185">Reference proteome</keyword>
<dbReference type="AlphaFoldDB" id="A0AAW1ATE9"/>
<dbReference type="PROSITE" id="PS01033">
    <property type="entry name" value="GLOBIN"/>
    <property type="match status" value="1"/>
</dbReference>
<evidence type="ECO:0000256" key="4">
    <source>
        <dbReference type="ARBA" id="ARBA00022617"/>
    </source>
</evidence>
<proteinExistence type="inferred from homology"/>
<feature type="compositionally biased region" description="Low complexity" evidence="15">
    <location>
        <begin position="127"/>
        <end position="144"/>
    </location>
</feature>
<evidence type="ECO:0000256" key="10">
    <source>
        <dbReference type="ARBA" id="ARBA00044562"/>
    </source>
</evidence>
<feature type="region of interest" description="Disordered" evidence="15">
    <location>
        <begin position="1"/>
        <end position="352"/>
    </location>
</feature>
<dbReference type="GO" id="GO:0020037">
    <property type="term" value="F:heme binding"/>
    <property type="evidence" value="ECO:0007669"/>
    <property type="project" value="InterPro"/>
</dbReference>
<dbReference type="GO" id="GO:0005506">
    <property type="term" value="F:iron ion binding"/>
    <property type="evidence" value="ECO:0007669"/>
    <property type="project" value="InterPro"/>
</dbReference>
<evidence type="ECO:0000256" key="1">
    <source>
        <dbReference type="ARBA" id="ARBA00008705"/>
    </source>
</evidence>